<dbReference type="GO" id="GO:0005886">
    <property type="term" value="C:plasma membrane"/>
    <property type="evidence" value="ECO:0007669"/>
    <property type="project" value="UniProtKB-SubCell"/>
</dbReference>
<evidence type="ECO:0000256" key="3">
    <source>
        <dbReference type="ARBA" id="ARBA00022692"/>
    </source>
</evidence>
<gene>
    <name evidence="7" type="ORF">Q7X28_10570</name>
</gene>
<evidence type="ECO:0000313" key="8">
    <source>
        <dbReference type="Proteomes" id="UP001178281"/>
    </source>
</evidence>
<evidence type="ECO:0000313" key="7">
    <source>
        <dbReference type="EMBL" id="MDP0398370.1"/>
    </source>
</evidence>
<dbReference type="RefSeq" id="WP_305111263.1">
    <property type="nucleotide sequence ID" value="NZ_JAUTIX010000003.1"/>
</dbReference>
<keyword evidence="2" id="KW-1003">Cell membrane</keyword>
<comment type="subcellular location">
    <subcellularLocation>
        <location evidence="1">Cell membrane</location>
        <topology evidence="1">Multi-pass membrane protein</topology>
    </subcellularLocation>
</comment>
<dbReference type="InterPro" id="IPR001123">
    <property type="entry name" value="LeuE-type"/>
</dbReference>
<protein>
    <submittedName>
        <fullName evidence="7">LysE family translocator</fullName>
    </submittedName>
</protein>
<evidence type="ECO:0000256" key="6">
    <source>
        <dbReference type="SAM" id="Phobius"/>
    </source>
</evidence>
<keyword evidence="8" id="KW-1185">Reference proteome</keyword>
<feature type="transmembrane region" description="Helical" evidence="6">
    <location>
        <begin position="6"/>
        <end position="28"/>
    </location>
</feature>
<dbReference type="EMBL" id="JAUTIX010000003">
    <property type="protein sequence ID" value="MDP0398370.1"/>
    <property type="molecule type" value="Genomic_DNA"/>
</dbReference>
<feature type="transmembrane region" description="Helical" evidence="6">
    <location>
        <begin position="186"/>
        <end position="208"/>
    </location>
</feature>
<dbReference type="Pfam" id="PF01810">
    <property type="entry name" value="LysE"/>
    <property type="match status" value="1"/>
</dbReference>
<reference evidence="7" key="1">
    <citation type="submission" date="2023-08" db="EMBL/GenBank/DDBJ databases">
        <title>The draft genome of Tsukamurella strandjordii strain 050030.</title>
        <authorList>
            <person name="Zhao F."/>
            <person name="Feng Y."/>
            <person name="Zong Z."/>
        </authorList>
    </citation>
    <scope>NUCLEOTIDE SEQUENCE</scope>
    <source>
        <strain evidence="7">050030</strain>
    </source>
</reference>
<feature type="transmembrane region" description="Helical" evidence="6">
    <location>
        <begin position="151"/>
        <end position="174"/>
    </location>
</feature>
<evidence type="ECO:0000256" key="4">
    <source>
        <dbReference type="ARBA" id="ARBA00022989"/>
    </source>
</evidence>
<keyword evidence="3 6" id="KW-0812">Transmembrane</keyword>
<accession>A0AA90NH56</accession>
<feature type="transmembrane region" description="Helical" evidence="6">
    <location>
        <begin position="69"/>
        <end position="88"/>
    </location>
</feature>
<dbReference type="GO" id="GO:0015171">
    <property type="term" value="F:amino acid transmembrane transporter activity"/>
    <property type="evidence" value="ECO:0007669"/>
    <property type="project" value="TreeGrafter"/>
</dbReference>
<evidence type="ECO:0000256" key="1">
    <source>
        <dbReference type="ARBA" id="ARBA00004651"/>
    </source>
</evidence>
<sequence length="212" mass="21608">MTAAHLLAFVGAALLLIVVPGPSVLFVVGRALAHGRSVAVASALGGTLGSFLLAVLVAVGLGAAISRSAVFFLALKIIGGLYLCFLGVQAIRSRGDLDLDAGTGERRGAAHLRSVRQGVVVGLTNPKNLVFFAAVLPQFVVPAAGSTTRQMLIFAVIFCLIAAISDSIWGLVAARARDWFARSPRRLRAVGGAGGATMIGLGVGLVAAGRPN</sequence>
<comment type="caution">
    <text evidence="7">The sequence shown here is derived from an EMBL/GenBank/DDBJ whole genome shotgun (WGS) entry which is preliminary data.</text>
</comment>
<keyword evidence="4 6" id="KW-1133">Transmembrane helix</keyword>
<dbReference type="AlphaFoldDB" id="A0AA90NH56"/>
<dbReference type="PIRSF" id="PIRSF006324">
    <property type="entry name" value="LeuE"/>
    <property type="match status" value="1"/>
</dbReference>
<proteinExistence type="predicted"/>
<organism evidence="7 8">
    <name type="scientific">Tsukamurella strandjordii</name>
    <dbReference type="NCBI Taxonomy" id="147577"/>
    <lineage>
        <taxon>Bacteria</taxon>
        <taxon>Bacillati</taxon>
        <taxon>Actinomycetota</taxon>
        <taxon>Actinomycetes</taxon>
        <taxon>Mycobacteriales</taxon>
        <taxon>Tsukamurellaceae</taxon>
        <taxon>Tsukamurella</taxon>
    </lineage>
</organism>
<keyword evidence="5 6" id="KW-0472">Membrane</keyword>
<dbReference type="PANTHER" id="PTHR30086:SF20">
    <property type="entry name" value="ARGININE EXPORTER PROTEIN ARGO-RELATED"/>
    <property type="match status" value="1"/>
</dbReference>
<evidence type="ECO:0000256" key="2">
    <source>
        <dbReference type="ARBA" id="ARBA00022475"/>
    </source>
</evidence>
<name>A0AA90NH56_9ACTN</name>
<feature type="transmembrane region" description="Helical" evidence="6">
    <location>
        <begin position="40"/>
        <end position="63"/>
    </location>
</feature>
<dbReference type="PANTHER" id="PTHR30086">
    <property type="entry name" value="ARGININE EXPORTER PROTEIN ARGO"/>
    <property type="match status" value="1"/>
</dbReference>
<evidence type="ECO:0000256" key="5">
    <source>
        <dbReference type="ARBA" id="ARBA00023136"/>
    </source>
</evidence>
<dbReference type="Proteomes" id="UP001178281">
    <property type="component" value="Unassembled WGS sequence"/>
</dbReference>